<evidence type="ECO:0000256" key="1">
    <source>
        <dbReference type="SAM" id="Phobius"/>
    </source>
</evidence>
<keyword evidence="1" id="KW-0472">Membrane</keyword>
<dbReference type="Pfam" id="PF12412">
    <property type="entry name" value="DUF3667"/>
    <property type="match status" value="1"/>
</dbReference>
<dbReference type="RefSeq" id="WP_377715428.1">
    <property type="nucleotide sequence ID" value="NZ_JBHTJM010000008.1"/>
</dbReference>
<accession>A0ABW3I2J8</accession>
<dbReference type="EMBL" id="JBHTJM010000008">
    <property type="protein sequence ID" value="MFD0964071.1"/>
    <property type="molecule type" value="Genomic_DNA"/>
</dbReference>
<keyword evidence="1" id="KW-0812">Transmembrane</keyword>
<sequence>MNCKNCAATLSTEDLFCNKCGAKVVIEKITLRKLITEVVSNVFGFDSKYFRTLKMMVVSPKIVLSEYLSGVRKKYVNPFAFLAIGTALSLLVFNLFPDSFIEIQSSMGGEQFSELRELAERDLTAIEGISEKELQQLKIQQDSARFQLNFQEKWLKYFLKYFNILTFVFLLFYALLSKWTYRKSYNLGEHMVINAFIQGVTMWFTVIAFFLSMFISPIIYTLSPVLMLLFYWYALSKLHDHSIVKSIIKLLRFIVLTTIMFLLIFIIGTIVGIIVVFVSKAM</sequence>
<keyword evidence="3" id="KW-1185">Reference proteome</keyword>
<protein>
    <submittedName>
        <fullName evidence="2">DUF3667 domain-containing protein</fullName>
    </submittedName>
</protein>
<organism evidence="2 3">
    <name type="scientific">Pseudofulvibacter geojedonensis</name>
    <dbReference type="NCBI Taxonomy" id="1123758"/>
    <lineage>
        <taxon>Bacteria</taxon>
        <taxon>Pseudomonadati</taxon>
        <taxon>Bacteroidota</taxon>
        <taxon>Flavobacteriia</taxon>
        <taxon>Flavobacteriales</taxon>
        <taxon>Flavobacteriaceae</taxon>
        <taxon>Pseudofulvibacter</taxon>
    </lineage>
</organism>
<evidence type="ECO:0000313" key="2">
    <source>
        <dbReference type="EMBL" id="MFD0964071.1"/>
    </source>
</evidence>
<evidence type="ECO:0000313" key="3">
    <source>
        <dbReference type="Proteomes" id="UP001596997"/>
    </source>
</evidence>
<feature type="transmembrane region" description="Helical" evidence="1">
    <location>
        <begin position="254"/>
        <end position="278"/>
    </location>
</feature>
<feature type="transmembrane region" description="Helical" evidence="1">
    <location>
        <begin position="75"/>
        <end position="96"/>
    </location>
</feature>
<dbReference type="InterPro" id="IPR022134">
    <property type="entry name" value="DUF3667"/>
</dbReference>
<keyword evidence="1" id="KW-1133">Transmembrane helix</keyword>
<proteinExistence type="predicted"/>
<name>A0ABW3I2J8_9FLAO</name>
<comment type="caution">
    <text evidence="2">The sequence shown here is derived from an EMBL/GenBank/DDBJ whole genome shotgun (WGS) entry which is preliminary data.</text>
</comment>
<feature type="transmembrane region" description="Helical" evidence="1">
    <location>
        <begin position="158"/>
        <end position="179"/>
    </location>
</feature>
<feature type="transmembrane region" description="Helical" evidence="1">
    <location>
        <begin position="217"/>
        <end position="234"/>
    </location>
</feature>
<feature type="transmembrane region" description="Helical" evidence="1">
    <location>
        <begin position="191"/>
        <end position="211"/>
    </location>
</feature>
<reference evidence="3" key="1">
    <citation type="journal article" date="2019" name="Int. J. Syst. Evol. Microbiol.">
        <title>The Global Catalogue of Microorganisms (GCM) 10K type strain sequencing project: providing services to taxonomists for standard genome sequencing and annotation.</title>
        <authorList>
            <consortium name="The Broad Institute Genomics Platform"/>
            <consortium name="The Broad Institute Genome Sequencing Center for Infectious Disease"/>
            <person name="Wu L."/>
            <person name="Ma J."/>
        </authorList>
    </citation>
    <scope>NUCLEOTIDE SEQUENCE [LARGE SCALE GENOMIC DNA]</scope>
    <source>
        <strain evidence="3">CCUG 62114</strain>
    </source>
</reference>
<dbReference type="Proteomes" id="UP001596997">
    <property type="component" value="Unassembled WGS sequence"/>
</dbReference>
<gene>
    <name evidence="2" type="ORF">ACFQ1O_08660</name>
</gene>